<keyword evidence="11" id="KW-1185">Reference proteome</keyword>
<keyword evidence="2" id="KW-1003">Cell membrane</keyword>
<name>A0A1Q2HQQ9_9BACT</name>
<organism evidence="10 11">
    <name type="scientific">Sedimentisphaera cyanobacteriorum</name>
    <dbReference type="NCBI Taxonomy" id="1940790"/>
    <lineage>
        <taxon>Bacteria</taxon>
        <taxon>Pseudomonadati</taxon>
        <taxon>Planctomycetota</taxon>
        <taxon>Phycisphaerae</taxon>
        <taxon>Sedimentisphaerales</taxon>
        <taxon>Sedimentisphaeraceae</taxon>
        <taxon>Sedimentisphaera</taxon>
    </lineage>
</organism>
<sequence precursor="true">MKMNKNWTRLWLLVISLFVLIGLSAQLHAQGEESSLDESAVLEGDYDEGVSFLRQFVIEGGPIVWFVLMPLSFYSCYQAIDLSIKTSREILLPEENTKQLKKIAEKGDKEVIKAAAAKQDDLLSYSLSRAFNLVKTKEVGYMGLQQMVSDVLQERTLEILRKVERLNLTGNISPMVGLFGTVFGMIKSFNTIVEAGGQPDASQLAGGISIALVTTFWGLFVAIPSLFIYGYLRNKLEAMASEAAVEAETVLDKIEGIY</sequence>
<dbReference type="Proteomes" id="UP000188273">
    <property type="component" value="Chromosome"/>
</dbReference>
<evidence type="ECO:0000313" key="10">
    <source>
        <dbReference type="EMBL" id="AQQ09575.1"/>
    </source>
</evidence>
<keyword evidence="3 7" id="KW-0812">Transmembrane</keyword>
<evidence type="ECO:0000256" key="5">
    <source>
        <dbReference type="ARBA" id="ARBA00023136"/>
    </source>
</evidence>
<dbReference type="AlphaFoldDB" id="A0A1Q2HQQ9"/>
<comment type="similarity">
    <text evidence="6">Belongs to the exbB/tolQ family.</text>
</comment>
<dbReference type="OrthoDB" id="9809716at2"/>
<dbReference type="PANTHER" id="PTHR30625">
    <property type="entry name" value="PROTEIN TOLQ"/>
    <property type="match status" value="1"/>
</dbReference>
<dbReference type="EMBL" id="CP019633">
    <property type="protein sequence ID" value="AQQ09575.1"/>
    <property type="molecule type" value="Genomic_DNA"/>
</dbReference>
<keyword evidence="6" id="KW-0653">Protein transport</keyword>
<dbReference type="InterPro" id="IPR002898">
    <property type="entry name" value="MotA_ExbB_proton_chnl"/>
</dbReference>
<feature type="transmembrane region" description="Helical" evidence="7">
    <location>
        <begin position="168"/>
        <end position="186"/>
    </location>
</feature>
<dbReference type="InterPro" id="IPR050790">
    <property type="entry name" value="ExbB/TolQ_transport"/>
</dbReference>
<reference evidence="11" key="1">
    <citation type="submission" date="2017-02" db="EMBL/GenBank/DDBJ databases">
        <title>Comparative genomics and description of representatives of a novel lineage of planctomycetes thriving in anoxic sediments.</title>
        <authorList>
            <person name="Spring S."/>
            <person name="Bunk B."/>
            <person name="Sproer C."/>
            <person name="Klenk H.-P."/>
        </authorList>
    </citation>
    <scope>NUCLEOTIDE SEQUENCE [LARGE SCALE GENOMIC DNA]</scope>
    <source>
        <strain evidence="11">L21-RPul-D3</strain>
    </source>
</reference>
<keyword evidence="6" id="KW-0813">Transport</keyword>
<accession>A0A1Q2HQQ9</accession>
<evidence type="ECO:0000256" key="4">
    <source>
        <dbReference type="ARBA" id="ARBA00022989"/>
    </source>
</evidence>
<dbReference type="Pfam" id="PF01618">
    <property type="entry name" value="MotA_ExbB"/>
    <property type="match status" value="1"/>
</dbReference>
<evidence type="ECO:0000256" key="2">
    <source>
        <dbReference type="ARBA" id="ARBA00022475"/>
    </source>
</evidence>
<keyword evidence="8" id="KW-0732">Signal</keyword>
<feature type="signal peptide" evidence="8">
    <location>
        <begin position="1"/>
        <end position="29"/>
    </location>
</feature>
<gene>
    <name evidence="10" type="primary">exbB_1</name>
    <name evidence="10" type="ORF">L21SP3_01381</name>
</gene>
<evidence type="ECO:0000256" key="3">
    <source>
        <dbReference type="ARBA" id="ARBA00022692"/>
    </source>
</evidence>
<feature type="transmembrane region" description="Helical" evidence="7">
    <location>
        <begin position="206"/>
        <end position="232"/>
    </location>
</feature>
<comment type="subcellular location">
    <subcellularLocation>
        <location evidence="1">Cell membrane</location>
        <topology evidence="1">Multi-pass membrane protein</topology>
    </subcellularLocation>
    <subcellularLocation>
        <location evidence="6">Membrane</location>
        <topology evidence="6">Multi-pass membrane protein</topology>
    </subcellularLocation>
</comment>
<dbReference type="PANTHER" id="PTHR30625:SF17">
    <property type="entry name" value="TOLQ-RELATED"/>
    <property type="match status" value="1"/>
</dbReference>
<dbReference type="KEGG" id="pbu:L21SP3_01381"/>
<evidence type="ECO:0000256" key="8">
    <source>
        <dbReference type="SAM" id="SignalP"/>
    </source>
</evidence>
<keyword evidence="5 7" id="KW-0472">Membrane</keyword>
<keyword evidence="4 7" id="KW-1133">Transmembrane helix</keyword>
<dbReference type="STRING" id="1940790.L21SP3_01381"/>
<evidence type="ECO:0000256" key="1">
    <source>
        <dbReference type="ARBA" id="ARBA00004651"/>
    </source>
</evidence>
<evidence type="ECO:0000313" key="11">
    <source>
        <dbReference type="Proteomes" id="UP000188273"/>
    </source>
</evidence>
<dbReference type="GO" id="GO:0005886">
    <property type="term" value="C:plasma membrane"/>
    <property type="evidence" value="ECO:0007669"/>
    <property type="project" value="UniProtKB-SubCell"/>
</dbReference>
<feature type="domain" description="MotA/TolQ/ExbB proton channel" evidence="9">
    <location>
        <begin position="142"/>
        <end position="241"/>
    </location>
</feature>
<evidence type="ECO:0000256" key="6">
    <source>
        <dbReference type="RuleBase" id="RU004057"/>
    </source>
</evidence>
<dbReference type="GO" id="GO:0017038">
    <property type="term" value="P:protein import"/>
    <property type="evidence" value="ECO:0007669"/>
    <property type="project" value="TreeGrafter"/>
</dbReference>
<evidence type="ECO:0000259" key="9">
    <source>
        <dbReference type="Pfam" id="PF01618"/>
    </source>
</evidence>
<evidence type="ECO:0000256" key="7">
    <source>
        <dbReference type="SAM" id="Phobius"/>
    </source>
</evidence>
<protein>
    <submittedName>
        <fullName evidence="10">Biopolymer transport protein ExbB</fullName>
    </submittedName>
</protein>
<feature type="transmembrane region" description="Helical" evidence="7">
    <location>
        <begin position="63"/>
        <end position="80"/>
    </location>
</feature>
<feature type="chain" id="PRO_5011981177" evidence="8">
    <location>
        <begin position="30"/>
        <end position="258"/>
    </location>
</feature>
<proteinExistence type="inferred from homology"/>